<protein>
    <submittedName>
        <fullName evidence="2">Purine or other phosphorylase family 1</fullName>
    </submittedName>
</protein>
<sequence length="193" mass="21099">MLWLCVAHEKEIPGFASFSKAGFQTHALGVGQFKSLAQFSALVAQNKPARVVLAGSCGSLDRNEVLKVFACQHFAYPSIAHEELPEFMAHCGETRRALPPMNLPAATVLQNHGLSLSAEKFARDLGYIPTSYPRPIVENMEAASLALFCRDNGIDFTAVLCVTNVIGPDARAEWKANFREAGNRLRRALESLP</sequence>
<reference evidence="2 3" key="1">
    <citation type="submission" date="2012-06" db="EMBL/GenBank/DDBJ databases">
        <title>The complete chromosome of genome of Turneriella parva DSM 21527.</title>
        <authorList>
            <consortium name="US DOE Joint Genome Institute (JGI-PGF)"/>
            <person name="Lucas S."/>
            <person name="Han J."/>
            <person name="Lapidus A."/>
            <person name="Bruce D."/>
            <person name="Goodwin L."/>
            <person name="Pitluck S."/>
            <person name="Peters L."/>
            <person name="Kyrpides N."/>
            <person name="Mavromatis K."/>
            <person name="Ivanova N."/>
            <person name="Mikhailova N."/>
            <person name="Chertkov O."/>
            <person name="Detter J.C."/>
            <person name="Tapia R."/>
            <person name="Han C."/>
            <person name="Land M."/>
            <person name="Hauser L."/>
            <person name="Markowitz V."/>
            <person name="Cheng J.-F."/>
            <person name="Hugenholtz P."/>
            <person name="Woyke T."/>
            <person name="Wu D."/>
            <person name="Gronow S."/>
            <person name="Wellnitz S."/>
            <person name="Brambilla E."/>
            <person name="Klenk H.-P."/>
            <person name="Eisen J.A."/>
        </authorList>
    </citation>
    <scope>NUCLEOTIDE SEQUENCE [LARGE SCALE GENOMIC DNA]</scope>
    <source>
        <strain evidence="3">ATCC BAA-1111 / DSM 21527 / NCTC 11395 / H</strain>
    </source>
</reference>
<dbReference type="STRING" id="869212.Turpa_1962"/>
<dbReference type="AlphaFoldDB" id="I4B5Q2"/>
<dbReference type="Gene3D" id="3.40.50.1580">
    <property type="entry name" value="Nucleoside phosphorylase domain"/>
    <property type="match status" value="1"/>
</dbReference>
<dbReference type="HOGENOM" id="CLU_1346615_0_0_12"/>
<evidence type="ECO:0000313" key="2">
    <source>
        <dbReference type="EMBL" id="AFM12609.1"/>
    </source>
</evidence>
<evidence type="ECO:0000313" key="3">
    <source>
        <dbReference type="Proteomes" id="UP000006048"/>
    </source>
</evidence>
<evidence type="ECO:0000259" key="1">
    <source>
        <dbReference type="Pfam" id="PF01048"/>
    </source>
</evidence>
<feature type="domain" description="Nucleoside phosphorylase" evidence="1">
    <location>
        <begin position="136"/>
        <end position="190"/>
    </location>
</feature>
<dbReference type="GO" id="GO:0009116">
    <property type="term" value="P:nucleoside metabolic process"/>
    <property type="evidence" value="ECO:0007669"/>
    <property type="project" value="InterPro"/>
</dbReference>
<dbReference type="Proteomes" id="UP000006048">
    <property type="component" value="Chromosome"/>
</dbReference>
<dbReference type="GO" id="GO:0003824">
    <property type="term" value="F:catalytic activity"/>
    <property type="evidence" value="ECO:0007669"/>
    <property type="project" value="InterPro"/>
</dbReference>
<dbReference type="OrthoDB" id="9788270at2"/>
<dbReference type="InterPro" id="IPR035994">
    <property type="entry name" value="Nucleoside_phosphorylase_sf"/>
</dbReference>
<gene>
    <name evidence="2" type="ordered locus">Turpa_1962</name>
</gene>
<accession>I4B5Q2</accession>
<dbReference type="RefSeq" id="WP_014803116.1">
    <property type="nucleotide sequence ID" value="NC_018020.1"/>
</dbReference>
<dbReference type="KEGG" id="tpx:Turpa_1962"/>
<organism evidence="2 3">
    <name type="scientific">Turneriella parva (strain ATCC BAA-1111 / DSM 21527 / NCTC 11395 / H)</name>
    <name type="common">Leptospira parva</name>
    <dbReference type="NCBI Taxonomy" id="869212"/>
    <lineage>
        <taxon>Bacteria</taxon>
        <taxon>Pseudomonadati</taxon>
        <taxon>Spirochaetota</taxon>
        <taxon>Spirochaetia</taxon>
        <taxon>Leptospirales</taxon>
        <taxon>Leptospiraceae</taxon>
        <taxon>Turneriella</taxon>
    </lineage>
</organism>
<dbReference type="Pfam" id="PF01048">
    <property type="entry name" value="PNP_UDP_1"/>
    <property type="match status" value="1"/>
</dbReference>
<dbReference type="EMBL" id="CP002959">
    <property type="protein sequence ID" value="AFM12609.1"/>
    <property type="molecule type" value="Genomic_DNA"/>
</dbReference>
<name>I4B5Q2_TURPD</name>
<dbReference type="SUPFAM" id="SSF53167">
    <property type="entry name" value="Purine and uridine phosphorylases"/>
    <property type="match status" value="1"/>
</dbReference>
<keyword evidence="3" id="KW-1185">Reference proteome</keyword>
<proteinExistence type="predicted"/>
<dbReference type="InterPro" id="IPR000845">
    <property type="entry name" value="Nucleoside_phosphorylase_d"/>
</dbReference>